<dbReference type="PROSITE" id="PS50102">
    <property type="entry name" value="RRM"/>
    <property type="match status" value="1"/>
</dbReference>
<dbReference type="Gene3D" id="3.30.70.330">
    <property type="match status" value="1"/>
</dbReference>
<dbReference type="GO" id="GO:0006397">
    <property type="term" value="P:mRNA processing"/>
    <property type="evidence" value="ECO:0007669"/>
    <property type="project" value="UniProtKB-KW"/>
</dbReference>
<dbReference type="Proteomes" id="UP001153076">
    <property type="component" value="Unassembled WGS sequence"/>
</dbReference>
<name>A0A9Q1KQ70_9CARY</name>
<dbReference type="GO" id="GO:0008380">
    <property type="term" value="P:RNA splicing"/>
    <property type="evidence" value="ECO:0007669"/>
    <property type="project" value="UniProtKB-KW"/>
</dbReference>
<dbReference type="GO" id="GO:0003723">
    <property type="term" value="F:RNA binding"/>
    <property type="evidence" value="ECO:0007669"/>
    <property type="project" value="UniProtKB-UniRule"/>
</dbReference>
<evidence type="ECO:0000256" key="2">
    <source>
        <dbReference type="ARBA" id="ARBA00022664"/>
    </source>
</evidence>
<dbReference type="SUPFAM" id="SSF54928">
    <property type="entry name" value="RNA-binding domain, RBD"/>
    <property type="match status" value="1"/>
</dbReference>
<feature type="region of interest" description="Disordered" evidence="7">
    <location>
        <begin position="336"/>
        <end position="356"/>
    </location>
</feature>
<dbReference type="AlphaFoldDB" id="A0A9Q1KQ70"/>
<dbReference type="InterPro" id="IPR035979">
    <property type="entry name" value="RBD_domain_sf"/>
</dbReference>
<accession>A0A9Q1KQ70</accession>
<dbReference type="SMART" id="SM00360">
    <property type="entry name" value="RRM"/>
    <property type="match status" value="1"/>
</dbReference>
<reference evidence="9" key="1">
    <citation type="submission" date="2022-04" db="EMBL/GenBank/DDBJ databases">
        <title>Carnegiea gigantea Genome sequencing and assembly v2.</title>
        <authorList>
            <person name="Copetti D."/>
            <person name="Sanderson M.J."/>
            <person name="Burquez A."/>
            <person name="Wojciechowski M.F."/>
        </authorList>
    </citation>
    <scope>NUCLEOTIDE SEQUENCE</scope>
    <source>
        <strain evidence="9">SGP5-SGP5p</strain>
        <tissue evidence="9">Aerial part</tissue>
    </source>
</reference>
<feature type="compositionally biased region" description="Basic and acidic residues" evidence="7">
    <location>
        <begin position="336"/>
        <end position="355"/>
    </location>
</feature>
<dbReference type="OrthoDB" id="1749483at2759"/>
<keyword evidence="2" id="KW-0507">mRNA processing</keyword>
<dbReference type="PANTHER" id="PTHR48028">
    <property type="entry name" value="GLYCINE-RICH RNA-BINDING PROTEIN RZ1A"/>
    <property type="match status" value="1"/>
</dbReference>
<evidence type="ECO:0000256" key="5">
    <source>
        <dbReference type="ARBA" id="ARBA00023242"/>
    </source>
</evidence>
<evidence type="ECO:0000313" key="10">
    <source>
        <dbReference type="Proteomes" id="UP001153076"/>
    </source>
</evidence>
<evidence type="ECO:0000256" key="4">
    <source>
        <dbReference type="ARBA" id="ARBA00023187"/>
    </source>
</evidence>
<keyword evidence="5" id="KW-0539">Nucleus</keyword>
<comment type="subcellular location">
    <subcellularLocation>
        <location evidence="1">Nucleus</location>
    </subcellularLocation>
</comment>
<evidence type="ECO:0000256" key="7">
    <source>
        <dbReference type="SAM" id="MobiDB-lite"/>
    </source>
</evidence>
<keyword evidence="10" id="KW-1185">Reference proteome</keyword>
<dbReference type="InterPro" id="IPR051106">
    <property type="entry name" value="RNA-bind/splicing_reg"/>
</dbReference>
<sequence length="534" mass="59696">MEDNGRPQKEFSVFVQNIPEKLDQYGLKGIFRKASIVRDAYIPARRSKCTGRHYGFVRFRSLEEAARSIMMHNNSTVGGSRIRVSIARFEKGRRRVQSKSPKGKHIKKRGPVRQEWRKKEITKGGDNHDNSQEEYLQVVKGQVNEELVERLHCSIVCTTDSPRDFGTLASALISGFGLFTKIWALSKVWIEVLGVPPHGWHKENFKNIAELWRKLICLERAIDKIESFESMRILIDTAIFKTITGAFVLRIGDSGYRITVKEVGLAIHLIQQAQPSSACPSKEVTDSNKGVIGFQDLNDTKDIAKDMTDSNSKVANTPEVDAIGLEQVATMEEVHESPNFESKLKAHESGGRPEDNLELSMHSSTKTKTANFSQNGYSEKMFKITKWLSSLGNSVAQAGSDIQAPPGFENILEPNCSETIHLQQASTKISQPTRCEPPTRLGSVTQGICVKRKERKGKNAVAKSNKVSLSRRSYISSNETSNNIHKLVRESFEIGKLLGVSVVENEKAVEARITKSLKKSKKVSTTRGEDKNPK</sequence>
<feature type="region of interest" description="Disordered" evidence="7">
    <location>
        <begin position="93"/>
        <end position="113"/>
    </location>
</feature>
<dbReference type="PANTHER" id="PTHR48028:SF4">
    <property type="entry name" value="SC35-LIKE SPLICING FACTOR"/>
    <property type="match status" value="1"/>
</dbReference>
<evidence type="ECO:0000256" key="6">
    <source>
        <dbReference type="PROSITE-ProRule" id="PRU00176"/>
    </source>
</evidence>
<feature type="domain" description="RRM" evidence="8">
    <location>
        <begin position="11"/>
        <end position="89"/>
    </location>
</feature>
<evidence type="ECO:0000313" key="9">
    <source>
        <dbReference type="EMBL" id="KAJ8447085.1"/>
    </source>
</evidence>
<protein>
    <recommendedName>
        <fullName evidence="8">RRM domain-containing protein</fullName>
    </recommendedName>
</protein>
<dbReference type="GO" id="GO:0005634">
    <property type="term" value="C:nucleus"/>
    <property type="evidence" value="ECO:0007669"/>
    <property type="project" value="UniProtKB-SubCell"/>
</dbReference>
<evidence type="ECO:0000256" key="1">
    <source>
        <dbReference type="ARBA" id="ARBA00004123"/>
    </source>
</evidence>
<keyword evidence="3 6" id="KW-0694">RNA-binding</keyword>
<evidence type="ECO:0000259" key="8">
    <source>
        <dbReference type="PROSITE" id="PS50102"/>
    </source>
</evidence>
<dbReference type="InterPro" id="IPR012677">
    <property type="entry name" value="Nucleotide-bd_a/b_plait_sf"/>
</dbReference>
<gene>
    <name evidence="9" type="ORF">Cgig2_022814</name>
</gene>
<dbReference type="InterPro" id="IPR000504">
    <property type="entry name" value="RRM_dom"/>
</dbReference>
<evidence type="ECO:0000256" key="3">
    <source>
        <dbReference type="ARBA" id="ARBA00022884"/>
    </source>
</evidence>
<dbReference type="Pfam" id="PF00076">
    <property type="entry name" value="RRM_1"/>
    <property type="match status" value="1"/>
</dbReference>
<comment type="caution">
    <text evidence="9">The sequence shown here is derived from an EMBL/GenBank/DDBJ whole genome shotgun (WGS) entry which is preliminary data.</text>
</comment>
<organism evidence="9 10">
    <name type="scientific">Carnegiea gigantea</name>
    <dbReference type="NCBI Taxonomy" id="171969"/>
    <lineage>
        <taxon>Eukaryota</taxon>
        <taxon>Viridiplantae</taxon>
        <taxon>Streptophyta</taxon>
        <taxon>Embryophyta</taxon>
        <taxon>Tracheophyta</taxon>
        <taxon>Spermatophyta</taxon>
        <taxon>Magnoliopsida</taxon>
        <taxon>eudicotyledons</taxon>
        <taxon>Gunneridae</taxon>
        <taxon>Pentapetalae</taxon>
        <taxon>Caryophyllales</taxon>
        <taxon>Cactineae</taxon>
        <taxon>Cactaceae</taxon>
        <taxon>Cactoideae</taxon>
        <taxon>Echinocereeae</taxon>
        <taxon>Carnegiea</taxon>
    </lineage>
</organism>
<proteinExistence type="predicted"/>
<dbReference type="CDD" id="cd00590">
    <property type="entry name" value="RRM_SF"/>
    <property type="match status" value="1"/>
</dbReference>
<feature type="compositionally biased region" description="Basic residues" evidence="7">
    <location>
        <begin position="93"/>
        <end position="111"/>
    </location>
</feature>
<keyword evidence="4" id="KW-0508">mRNA splicing</keyword>
<dbReference type="EMBL" id="JAKOGI010000041">
    <property type="protein sequence ID" value="KAJ8447085.1"/>
    <property type="molecule type" value="Genomic_DNA"/>
</dbReference>